<dbReference type="GO" id="GO:0005886">
    <property type="term" value="C:plasma membrane"/>
    <property type="evidence" value="ECO:0007669"/>
    <property type="project" value="TreeGrafter"/>
</dbReference>
<feature type="transmembrane region" description="Helical" evidence="9">
    <location>
        <begin position="880"/>
        <end position="898"/>
    </location>
</feature>
<feature type="domain" description="TRPM SLOG" evidence="11">
    <location>
        <begin position="104"/>
        <end position="328"/>
    </location>
</feature>
<evidence type="ECO:0000313" key="14">
    <source>
        <dbReference type="Proteomes" id="UP000265120"/>
    </source>
</evidence>
<dbReference type="InterPro" id="IPR041491">
    <property type="entry name" value="TRPM_SLOG"/>
</dbReference>
<organism evidence="13 14">
    <name type="scientific">Cynoglossus semilaevis</name>
    <name type="common">Tongue sole</name>
    <dbReference type="NCBI Taxonomy" id="244447"/>
    <lineage>
        <taxon>Eukaryota</taxon>
        <taxon>Metazoa</taxon>
        <taxon>Chordata</taxon>
        <taxon>Craniata</taxon>
        <taxon>Vertebrata</taxon>
        <taxon>Euteleostomi</taxon>
        <taxon>Actinopterygii</taxon>
        <taxon>Neopterygii</taxon>
        <taxon>Teleostei</taxon>
        <taxon>Neoteleostei</taxon>
        <taxon>Acanthomorphata</taxon>
        <taxon>Carangaria</taxon>
        <taxon>Pleuronectiformes</taxon>
        <taxon>Pleuronectoidei</taxon>
        <taxon>Cynoglossidae</taxon>
        <taxon>Cynoglossinae</taxon>
        <taxon>Cynoglossus</taxon>
    </lineage>
</organism>
<keyword evidence="14" id="KW-1185">Reference proteome</keyword>
<keyword evidence="7" id="KW-0407">Ion channel</keyword>
<dbReference type="Pfam" id="PF18139">
    <property type="entry name" value="LSDAT_euk"/>
    <property type="match status" value="1"/>
</dbReference>
<dbReference type="InParanoid" id="A0A3P8VYE4"/>
<dbReference type="InterPro" id="IPR057366">
    <property type="entry name" value="TRPM-like"/>
</dbReference>
<dbReference type="InterPro" id="IPR050927">
    <property type="entry name" value="TRPM"/>
</dbReference>
<evidence type="ECO:0000256" key="3">
    <source>
        <dbReference type="ARBA" id="ARBA00022692"/>
    </source>
</evidence>
<dbReference type="Pfam" id="PF25508">
    <property type="entry name" value="TRPM2"/>
    <property type="match status" value="1"/>
</dbReference>
<evidence type="ECO:0000259" key="11">
    <source>
        <dbReference type="Pfam" id="PF18139"/>
    </source>
</evidence>
<evidence type="ECO:0000259" key="10">
    <source>
        <dbReference type="Pfam" id="PF00520"/>
    </source>
</evidence>
<reference evidence="13" key="3">
    <citation type="submission" date="2025-09" db="UniProtKB">
        <authorList>
            <consortium name="Ensembl"/>
        </authorList>
    </citation>
    <scope>IDENTIFICATION</scope>
</reference>
<keyword evidence="4 9" id="KW-1133">Transmembrane helix</keyword>
<evidence type="ECO:0000256" key="4">
    <source>
        <dbReference type="ARBA" id="ARBA00022989"/>
    </source>
</evidence>
<accession>A0A3P8VYE4</accession>
<dbReference type="OMA" id="WMTDALS"/>
<dbReference type="PANTHER" id="PTHR13800">
    <property type="entry name" value="TRANSIENT RECEPTOR POTENTIAL CATION CHANNEL, SUBFAMILY M, MEMBER 6"/>
    <property type="match status" value="1"/>
</dbReference>
<dbReference type="Pfam" id="PF00520">
    <property type="entry name" value="Ion_trans"/>
    <property type="match status" value="1"/>
</dbReference>
<dbReference type="PANTHER" id="PTHR13800:SF6">
    <property type="entry name" value="TRANSIENT RECEPTOR POTENTIAL CATION CHANNEL SUBFAMILY M MEMBER 4"/>
    <property type="match status" value="1"/>
</dbReference>
<dbReference type="STRING" id="244447.ENSCSEP00000018361"/>
<feature type="transmembrane region" description="Helical" evidence="9">
    <location>
        <begin position="701"/>
        <end position="719"/>
    </location>
</feature>
<feature type="transmembrane region" description="Helical" evidence="9">
    <location>
        <begin position="1000"/>
        <end position="1025"/>
    </location>
</feature>
<evidence type="ECO:0000256" key="2">
    <source>
        <dbReference type="ARBA" id="ARBA00022448"/>
    </source>
</evidence>
<keyword evidence="3 9" id="KW-0812">Transmembrane</keyword>
<keyword evidence="6 9" id="KW-0472">Membrane</keyword>
<feature type="transmembrane region" description="Helical" evidence="9">
    <location>
        <begin position="918"/>
        <end position="941"/>
    </location>
</feature>
<name>A0A3P8VYE4_CYNSE</name>
<protein>
    <submittedName>
        <fullName evidence="13">Transient receptor potential cation channel, subfamily M, member 4a</fullName>
    </submittedName>
</protein>
<reference evidence="13" key="2">
    <citation type="submission" date="2025-08" db="UniProtKB">
        <authorList>
            <consortium name="Ensembl"/>
        </authorList>
    </citation>
    <scope>IDENTIFICATION</scope>
</reference>
<dbReference type="GO" id="GO:0099604">
    <property type="term" value="F:ligand-gated calcium channel activity"/>
    <property type="evidence" value="ECO:0007669"/>
    <property type="project" value="TreeGrafter"/>
</dbReference>
<proteinExistence type="predicted"/>
<evidence type="ECO:0000313" key="13">
    <source>
        <dbReference type="Ensembl" id="ENSCSEP00000018361.1"/>
    </source>
</evidence>
<evidence type="ECO:0000256" key="6">
    <source>
        <dbReference type="ARBA" id="ARBA00023136"/>
    </source>
</evidence>
<feature type="transmembrane region" description="Helical" evidence="9">
    <location>
        <begin position="815"/>
        <end position="834"/>
    </location>
</feature>
<dbReference type="InterPro" id="IPR005821">
    <property type="entry name" value="Ion_trans_dom"/>
</dbReference>
<evidence type="ECO:0000256" key="7">
    <source>
        <dbReference type="ARBA" id="ARBA00023303"/>
    </source>
</evidence>
<dbReference type="GO" id="GO:0005227">
    <property type="term" value="F:calcium-activated cation channel activity"/>
    <property type="evidence" value="ECO:0007669"/>
    <property type="project" value="TreeGrafter"/>
</dbReference>
<evidence type="ECO:0000256" key="5">
    <source>
        <dbReference type="ARBA" id="ARBA00023065"/>
    </source>
</evidence>
<keyword evidence="2" id="KW-0813">Transport</keyword>
<feature type="region of interest" description="Disordered" evidence="8">
    <location>
        <begin position="1"/>
        <end position="24"/>
    </location>
</feature>
<feature type="transmembrane region" description="Helical" evidence="9">
    <location>
        <begin position="770"/>
        <end position="795"/>
    </location>
</feature>
<evidence type="ECO:0000256" key="8">
    <source>
        <dbReference type="SAM" id="MobiDB-lite"/>
    </source>
</evidence>
<reference evidence="13 14" key="1">
    <citation type="journal article" date="2014" name="Nat. Genet.">
        <title>Whole-genome sequence of a flatfish provides insights into ZW sex chromosome evolution and adaptation to a benthic lifestyle.</title>
        <authorList>
            <person name="Chen S."/>
            <person name="Zhang G."/>
            <person name="Shao C."/>
            <person name="Huang Q."/>
            <person name="Liu G."/>
            <person name="Zhang P."/>
            <person name="Song W."/>
            <person name="An N."/>
            <person name="Chalopin D."/>
            <person name="Volff J.N."/>
            <person name="Hong Y."/>
            <person name="Li Q."/>
            <person name="Sha Z."/>
            <person name="Zhou H."/>
            <person name="Xie M."/>
            <person name="Yu Q."/>
            <person name="Liu Y."/>
            <person name="Xiang H."/>
            <person name="Wang N."/>
            <person name="Wu K."/>
            <person name="Yang C."/>
            <person name="Zhou Q."/>
            <person name="Liao X."/>
            <person name="Yang L."/>
            <person name="Hu Q."/>
            <person name="Zhang J."/>
            <person name="Meng L."/>
            <person name="Jin L."/>
            <person name="Tian Y."/>
            <person name="Lian J."/>
            <person name="Yang J."/>
            <person name="Miao G."/>
            <person name="Liu S."/>
            <person name="Liang Z."/>
            <person name="Yan F."/>
            <person name="Li Y."/>
            <person name="Sun B."/>
            <person name="Zhang H."/>
            <person name="Zhang J."/>
            <person name="Zhu Y."/>
            <person name="Du M."/>
            <person name="Zhao Y."/>
            <person name="Schartl M."/>
            <person name="Tang Q."/>
            <person name="Wang J."/>
        </authorList>
    </citation>
    <scope>NUCLEOTIDE SEQUENCE</scope>
</reference>
<dbReference type="GeneTree" id="ENSGT00940000158693"/>
<dbReference type="Ensembl" id="ENSCSET00000018588.1">
    <property type="protein sequence ID" value="ENSCSEP00000018361.1"/>
    <property type="gene ID" value="ENSCSEG00000011769.1"/>
</dbReference>
<feature type="domain" description="TRPM-like" evidence="12">
    <location>
        <begin position="447"/>
        <end position="680"/>
    </location>
</feature>
<sequence>TSRMDELERERDAGKGGSKKEKDQSWIPKIIKKRVCTTFVEDSFSNGALCQCGGVQEVHNSLATGDYFGSAIVTQWSSRQHSSEYATDAYGEVQFAGAGRRHSHFLRLSCDTSPQIVYTLMTTHWGLPSPNLVVSVVGGEGHGKIKSWVREILRNGLVRAAQSTGAWILTGGLREGESRCVGEAVRDHSAAAPAVSQKKVIAVGMAPWGLVHNRQQLVNPKGSFPARYYVQNTSRDSCCLDNNCQVFLLVDDGSVGRRGGETAFRAALEDYISHQRTGIWGSGNIEIPVLCLLISGEAKMLERLDSSLKKSTPWLVLAGSGPAADFISEILDSLSTVPLSPTSPSADGDTAQPLNTEQRDRVREKLGKHFPGESDQEKLVDTALSIYQNRDLITVFHGEQEGSDDFDTILLRALVRASKRVCSEASEYTEELKLAVAWNRVDIAKTELFNGDVQWKYEDLEDSMTDALVNDKPQFVRLFCENGLNILDYLTYQRLESLYRSLSDSSLAYTLLQRHLSERQGVAGSEMGGGTDSLILLCHRSCNNNCIICQVNKMLLGECLYRKQRCLSPWAALFVWAVLQNRREMALYFWEMAGEPVLSALGACKMLRELSKLESETESKLAMKELAQMFENLAQDVFSECYQNSESRAFTLLVRKSSVWSGATCLQMSTAADARLFFSHDGVQSLLSQIWWGDMERNTEVWKLVLTFFLPPLLYTNLIKFRSVESEEDVKSEVFQGRDTDSLEGNDATVFSLADIIQKRPFLVSRWRQFWFSPVTSFLGNVLMYFLFLCLFAYVLLVDFKPPPPDGPAPLEFLLYFWVFTLVCEEIRQTFFIGSTFIAQRIRNYIQDVWNKCDLTAILLFILALCCRFTHWSYNFGRAVMAIDFLVFTLRLIHIFAVHKQLGPKIIIVGKMMKDVFFFLFFLAVWLAAYGVANQALLYSYDPRPNWIFRRVFYRPYLHIFGQIPINEMDADKLEDTNCTNDITQIQEGVEPCISTYANWLVVILLVIYLLFTNIVLVNLLIAMFSYTFSKVQERSDTYWKFQRYNLIVEYHSRPSLAPPFIIISHLHLFIKRHVRRIPSVKSTHFVLELRGRKASRLNTWEAIQKENYLSAQSKRVDSVLKQMTEIRDHDRRLRLVEAELDYCCSALAWMADALAQSNLIKTDRPPPLLRGIYSRPTF</sequence>
<evidence type="ECO:0000256" key="9">
    <source>
        <dbReference type="SAM" id="Phobius"/>
    </source>
</evidence>
<evidence type="ECO:0000259" key="12">
    <source>
        <dbReference type="Pfam" id="PF25508"/>
    </source>
</evidence>
<feature type="transmembrane region" description="Helical" evidence="9">
    <location>
        <begin position="855"/>
        <end position="874"/>
    </location>
</feature>
<comment type="subcellular location">
    <subcellularLocation>
        <location evidence="1">Membrane</location>
        <topology evidence="1">Multi-pass membrane protein</topology>
    </subcellularLocation>
</comment>
<dbReference type="Proteomes" id="UP000265120">
    <property type="component" value="Chromosome 17"/>
</dbReference>
<feature type="domain" description="Ion transport" evidence="10">
    <location>
        <begin position="785"/>
        <end position="1036"/>
    </location>
</feature>
<evidence type="ECO:0000256" key="1">
    <source>
        <dbReference type="ARBA" id="ARBA00004141"/>
    </source>
</evidence>
<keyword evidence="5" id="KW-0406">Ion transport</keyword>
<dbReference type="AlphaFoldDB" id="A0A3P8VYE4"/>